<sequence>MGSKTDNNVVSASNVHFKSGIQVDMIDGDLLRAVPLATAMCQSPTDARVEHEGDDEEEGASSYSFYAYLSVHPSKNLPLELTKRLLAKLCFCFDSRK</sequence>
<accession>A0A0R3W5Y2</accession>
<dbReference type="Proteomes" id="UP000282613">
    <property type="component" value="Unassembled WGS sequence"/>
</dbReference>
<dbReference type="EMBL" id="UYRS01018425">
    <property type="protein sequence ID" value="VDK35279.1"/>
    <property type="molecule type" value="Genomic_DNA"/>
</dbReference>
<evidence type="ECO:0000313" key="2">
    <source>
        <dbReference type="Proteomes" id="UP000282613"/>
    </source>
</evidence>
<dbReference type="WBParaSite" id="TASK_0000556301-mRNA-1">
    <property type="protein sequence ID" value="TASK_0000556301-mRNA-1"/>
    <property type="gene ID" value="TASK_0000556301"/>
</dbReference>
<protein>
    <submittedName>
        <fullName evidence="1 3">Uncharacterized protein</fullName>
    </submittedName>
</protein>
<reference evidence="1 2" key="2">
    <citation type="submission" date="2018-11" db="EMBL/GenBank/DDBJ databases">
        <authorList>
            <consortium name="Pathogen Informatics"/>
        </authorList>
    </citation>
    <scope>NUCLEOTIDE SEQUENCE [LARGE SCALE GENOMIC DNA]</scope>
</reference>
<keyword evidence="2" id="KW-1185">Reference proteome</keyword>
<reference evidence="3" key="1">
    <citation type="submission" date="2017-02" db="UniProtKB">
        <authorList>
            <consortium name="WormBaseParasite"/>
        </authorList>
    </citation>
    <scope>IDENTIFICATION</scope>
</reference>
<name>A0A0R3W5Y2_TAEAS</name>
<gene>
    <name evidence="1" type="ORF">TASK_LOCUS5564</name>
</gene>
<evidence type="ECO:0000313" key="3">
    <source>
        <dbReference type="WBParaSite" id="TASK_0000556301-mRNA-1"/>
    </source>
</evidence>
<proteinExistence type="predicted"/>
<evidence type="ECO:0000313" key="1">
    <source>
        <dbReference type="EMBL" id="VDK35279.1"/>
    </source>
</evidence>
<organism evidence="3">
    <name type="scientific">Taenia asiatica</name>
    <name type="common">Asian tapeworm</name>
    <dbReference type="NCBI Taxonomy" id="60517"/>
    <lineage>
        <taxon>Eukaryota</taxon>
        <taxon>Metazoa</taxon>
        <taxon>Spiralia</taxon>
        <taxon>Lophotrochozoa</taxon>
        <taxon>Platyhelminthes</taxon>
        <taxon>Cestoda</taxon>
        <taxon>Eucestoda</taxon>
        <taxon>Cyclophyllidea</taxon>
        <taxon>Taeniidae</taxon>
        <taxon>Taenia</taxon>
    </lineage>
</organism>
<dbReference type="AlphaFoldDB" id="A0A0R3W5Y2"/>